<keyword evidence="9" id="KW-0131">Cell cycle</keyword>
<evidence type="ECO:0000256" key="11">
    <source>
        <dbReference type="SAM" id="Coils"/>
    </source>
</evidence>
<evidence type="ECO:0000256" key="7">
    <source>
        <dbReference type="ARBA" id="ARBA00023054"/>
    </source>
</evidence>
<feature type="coiled-coil region" evidence="11">
    <location>
        <begin position="847"/>
        <end position="947"/>
    </location>
</feature>
<keyword evidence="6" id="KW-0498">Mitosis</keyword>
<feature type="domain" description="SMC hinge" evidence="13">
    <location>
        <begin position="537"/>
        <end position="653"/>
    </location>
</feature>
<gene>
    <name evidence="14" type="ORF">CEUSTIGMA_g10888.t1</name>
</gene>
<dbReference type="Proteomes" id="UP000232323">
    <property type="component" value="Unassembled WGS sequence"/>
</dbReference>
<dbReference type="InterPro" id="IPR024704">
    <property type="entry name" value="SMC"/>
</dbReference>
<dbReference type="SMART" id="SM00968">
    <property type="entry name" value="SMC_hinge"/>
    <property type="match status" value="1"/>
</dbReference>
<dbReference type="GO" id="GO:0005634">
    <property type="term" value="C:nucleus"/>
    <property type="evidence" value="ECO:0007669"/>
    <property type="project" value="UniProtKB-SubCell"/>
</dbReference>
<evidence type="ECO:0000256" key="9">
    <source>
        <dbReference type="ARBA" id="ARBA00023306"/>
    </source>
</evidence>
<organism evidence="14 15">
    <name type="scientific">Chlamydomonas eustigma</name>
    <dbReference type="NCBI Taxonomy" id="1157962"/>
    <lineage>
        <taxon>Eukaryota</taxon>
        <taxon>Viridiplantae</taxon>
        <taxon>Chlorophyta</taxon>
        <taxon>core chlorophytes</taxon>
        <taxon>Chlorophyceae</taxon>
        <taxon>CS clade</taxon>
        <taxon>Chlamydomonadales</taxon>
        <taxon>Chlamydomonadaceae</taxon>
        <taxon>Chlamydomonas</taxon>
    </lineage>
</organism>
<dbReference type="Gene3D" id="3.40.50.300">
    <property type="entry name" value="P-loop containing nucleotide triphosphate hydrolases"/>
    <property type="match status" value="2"/>
</dbReference>
<evidence type="ECO:0000256" key="8">
    <source>
        <dbReference type="ARBA" id="ARBA00023242"/>
    </source>
</evidence>
<evidence type="ECO:0000256" key="1">
    <source>
        <dbReference type="ARBA" id="ARBA00004123"/>
    </source>
</evidence>
<dbReference type="InterPro" id="IPR028468">
    <property type="entry name" value="Smc1_ABC"/>
</dbReference>
<keyword evidence="5" id="KW-0132">Cell division</keyword>
<dbReference type="CDD" id="cd03275">
    <property type="entry name" value="ABC_SMC1_euk"/>
    <property type="match status" value="1"/>
</dbReference>
<feature type="coiled-coil region" evidence="11">
    <location>
        <begin position="184"/>
        <end position="236"/>
    </location>
</feature>
<dbReference type="STRING" id="1157962.A0A250XKA5"/>
<keyword evidence="8 10" id="KW-0539">Nucleus</keyword>
<evidence type="ECO:0000259" key="13">
    <source>
        <dbReference type="SMART" id="SM00968"/>
    </source>
</evidence>
<name>A0A250XKA5_9CHLO</name>
<comment type="subcellular location">
    <subcellularLocation>
        <location evidence="2">Chromosome</location>
    </subcellularLocation>
    <subcellularLocation>
        <location evidence="1 10">Nucleus</location>
    </subcellularLocation>
</comment>
<dbReference type="InterPro" id="IPR036277">
    <property type="entry name" value="SMC_hinge_sf"/>
</dbReference>
<dbReference type="GO" id="GO:0005524">
    <property type="term" value="F:ATP binding"/>
    <property type="evidence" value="ECO:0007669"/>
    <property type="project" value="InterPro"/>
</dbReference>
<dbReference type="Gene3D" id="1.20.5.340">
    <property type="match status" value="1"/>
</dbReference>
<feature type="coiled-coil region" evidence="11">
    <location>
        <begin position="439"/>
        <end position="522"/>
    </location>
</feature>
<feature type="region of interest" description="Disordered" evidence="12">
    <location>
        <begin position="992"/>
        <end position="1011"/>
    </location>
</feature>
<dbReference type="Gene3D" id="3.30.70.1620">
    <property type="match status" value="1"/>
</dbReference>
<dbReference type="PANTHER" id="PTHR18937:SF12">
    <property type="entry name" value="STRUCTURAL MAINTENANCE OF CHROMOSOMES PROTEIN"/>
    <property type="match status" value="1"/>
</dbReference>
<evidence type="ECO:0000256" key="5">
    <source>
        <dbReference type="ARBA" id="ARBA00022618"/>
    </source>
</evidence>
<dbReference type="GO" id="GO:0016887">
    <property type="term" value="F:ATP hydrolysis activity"/>
    <property type="evidence" value="ECO:0007669"/>
    <property type="project" value="InterPro"/>
</dbReference>
<dbReference type="Pfam" id="PF02463">
    <property type="entry name" value="SMC_N"/>
    <property type="match status" value="1"/>
</dbReference>
<dbReference type="EMBL" id="BEGY01000099">
    <property type="protein sequence ID" value="GAX83463.1"/>
    <property type="molecule type" value="Genomic_DNA"/>
</dbReference>
<sequence>MKMLDHSTYQRSHGRIDCLEVENFKSYRGFQKIGPFKDFTAVIGPNGSGKSNLMDAISFVLGVRTNQLRGHQLKELLYTNSDGDTEQCKPRTGFVKLSYVTEGAETVVFSRHINPTSSEHDAAHQSVYKINNRTVTWEAYSSKLSSFGVLVKVRNFLVFQGDIEAVAAKSPLELTYLFEQVSGSDVFRKQYEELQQAQMRAEEKVALVVGKKRGILVEKRQKKEQKEEAEKYLEKQGNLKLLKADHVLFQLYHMQTEREAAKKALRRKEQDQEMAVDRLHAMDAEVEGLKKKYGGYIKEKLLKEKEVKKIQAQRDKKMPGLLSAKAEISRIAKRIKAGETEAEGLQNRVKEQKKQLSKLGKELEKVKETQCALEEEVEEHYNAHASEASRMGSAALTSEYQSIKAEAAAKTAKLTAERDSLAAQLQADEHALSSVVTAQQQLRERAKHVEARAAELRDRFKEGRHGEAEGRKEIKNKKAEITKLQEESRRSNSERQFLAAQLSDVERQLSDIRADRRENQREKNMAEAVEDMRRLLPGVHGRLTELGRVPQRGYQLALAVAMGRDVDDVVVDTDRVAQECIQYLRDKKLPPMTFIPLASCRVKPVNERLRSLGGTAKLAIDLIEFDPAFAKAFAYAFESTLVCDTAEEARTLAFGSGERNKVVSRDGTLMNRGGLITGGTTASHEARAQRWDDGALARLKDQQSELEQRLQALPSLQVNREREAVLAAEIPALEAKLNYAAAESRQADEKTKQLSQEAVQLHAEADKKQHEVDRFQAVVDERGGKVQALTTRINEVVDKLFASFSKRVGVANIREWEEQHAAFELSVAKRRAELLQQEAKLEGQLGYENGRNLAGQAEKRLADLEGDRQRLAELEVQMTAVEGELGELDTAMREVQERMEQLGTEVDKVEADLKEARRRSGKLSTDLSRMTQEAAKLQSQAEQACLKAKDLLASATLEQLDLPCKSKVAASGRRKGGNKISETGVSAMDVDGEEEGAGVTPSAAVASSSSGEDEVDAALDALDFTSLSVEQRCTQDQTARDSIVKVFQKDIAELSLELTSSAPNLKALDQYAAVKEKEKEQASALEDARREAQASAQAFDLIRQSRFQAFTTAFNHIAASINDIYQDLTRSTVHKLGGTAYLSMENEEVPFLHGIKYTAMPPTKRFRDMEQLSGGEKTLASLALLFAIHSYRPSPFFVLDEVDAALDATNVARVAHYIRSKTRRSQADPNAQPFQSIVISLKDIFYEKADALVGVARDGELACSRTFTFDLNMFEAPAADAEVV</sequence>
<evidence type="ECO:0000256" key="3">
    <source>
        <dbReference type="ARBA" id="ARBA00005597"/>
    </source>
</evidence>
<dbReference type="GO" id="GO:0007062">
    <property type="term" value="P:sister chromatid cohesion"/>
    <property type="evidence" value="ECO:0007669"/>
    <property type="project" value="InterPro"/>
</dbReference>
<proteinExistence type="inferred from homology"/>
<evidence type="ECO:0000256" key="12">
    <source>
        <dbReference type="SAM" id="MobiDB-lite"/>
    </source>
</evidence>
<dbReference type="PIRSF" id="PIRSF005719">
    <property type="entry name" value="SMC"/>
    <property type="match status" value="1"/>
</dbReference>
<feature type="coiled-coil region" evidence="11">
    <location>
        <begin position="1068"/>
        <end position="1095"/>
    </location>
</feature>
<dbReference type="Gene3D" id="1.20.1060.20">
    <property type="match status" value="1"/>
</dbReference>
<protein>
    <recommendedName>
        <fullName evidence="10">Structural maintenance of chromosomes protein</fullName>
    </recommendedName>
</protein>
<evidence type="ECO:0000256" key="2">
    <source>
        <dbReference type="ARBA" id="ARBA00004286"/>
    </source>
</evidence>
<evidence type="ECO:0000313" key="15">
    <source>
        <dbReference type="Proteomes" id="UP000232323"/>
    </source>
</evidence>
<dbReference type="InterPro" id="IPR003395">
    <property type="entry name" value="RecF/RecN/SMC_N"/>
</dbReference>
<keyword evidence="7 11" id="KW-0175">Coiled coil</keyword>
<comment type="similarity">
    <text evidence="3">Belongs to the SMC family. SMC1 subfamily.</text>
</comment>
<dbReference type="GO" id="GO:0008278">
    <property type="term" value="C:cohesin complex"/>
    <property type="evidence" value="ECO:0007669"/>
    <property type="project" value="InterPro"/>
</dbReference>
<keyword evidence="4" id="KW-0158">Chromosome</keyword>
<dbReference type="SUPFAM" id="SSF52540">
    <property type="entry name" value="P-loop containing nucleoside triphosphate hydrolases"/>
    <property type="match status" value="1"/>
</dbReference>
<evidence type="ECO:0000256" key="10">
    <source>
        <dbReference type="PIRNR" id="PIRNR005719"/>
    </source>
</evidence>
<feature type="coiled-coil region" evidence="11">
    <location>
        <begin position="328"/>
        <end position="369"/>
    </location>
</feature>
<keyword evidence="15" id="KW-1185">Reference proteome</keyword>
<evidence type="ECO:0000256" key="4">
    <source>
        <dbReference type="ARBA" id="ARBA00022454"/>
    </source>
</evidence>
<dbReference type="GO" id="GO:0051301">
    <property type="term" value="P:cell division"/>
    <property type="evidence" value="ECO:0007669"/>
    <property type="project" value="UniProtKB-KW"/>
</dbReference>
<evidence type="ECO:0000256" key="6">
    <source>
        <dbReference type="ARBA" id="ARBA00022776"/>
    </source>
</evidence>
<dbReference type="InterPro" id="IPR010935">
    <property type="entry name" value="SMC_hinge"/>
</dbReference>
<comment type="caution">
    <text evidence="14">The sequence shown here is derived from an EMBL/GenBank/DDBJ whole genome shotgun (WGS) entry which is preliminary data.</text>
</comment>
<dbReference type="InterPro" id="IPR027417">
    <property type="entry name" value="P-loop_NTPase"/>
</dbReference>
<accession>A0A250XKA5</accession>
<dbReference type="OrthoDB" id="5575062at2759"/>
<reference evidence="14 15" key="1">
    <citation type="submission" date="2017-08" db="EMBL/GenBank/DDBJ databases">
        <title>Acidophilic green algal genome provides insights into adaptation to an acidic environment.</title>
        <authorList>
            <person name="Hirooka S."/>
            <person name="Hirose Y."/>
            <person name="Kanesaki Y."/>
            <person name="Higuchi S."/>
            <person name="Fujiwara T."/>
            <person name="Onuma R."/>
            <person name="Era A."/>
            <person name="Ohbayashi R."/>
            <person name="Uzuka A."/>
            <person name="Nozaki H."/>
            <person name="Yoshikawa H."/>
            <person name="Miyagishima S.Y."/>
        </authorList>
    </citation>
    <scope>NUCLEOTIDE SEQUENCE [LARGE SCALE GENOMIC DNA]</scope>
    <source>
        <strain evidence="14 15">NIES-2499</strain>
    </source>
</reference>
<evidence type="ECO:0000313" key="14">
    <source>
        <dbReference type="EMBL" id="GAX83463.1"/>
    </source>
</evidence>
<dbReference type="SUPFAM" id="SSF75553">
    <property type="entry name" value="Smc hinge domain"/>
    <property type="match status" value="1"/>
</dbReference>
<dbReference type="Pfam" id="PF06470">
    <property type="entry name" value="SMC_hinge"/>
    <property type="match status" value="1"/>
</dbReference>
<dbReference type="GO" id="GO:0003677">
    <property type="term" value="F:DNA binding"/>
    <property type="evidence" value="ECO:0007669"/>
    <property type="project" value="TreeGrafter"/>
</dbReference>
<dbReference type="PANTHER" id="PTHR18937">
    <property type="entry name" value="STRUCTURAL MAINTENANCE OF CHROMOSOMES SMC FAMILY MEMBER"/>
    <property type="match status" value="1"/>
</dbReference>